<evidence type="ECO:0000256" key="5">
    <source>
        <dbReference type="ARBA" id="ARBA00023136"/>
    </source>
</evidence>
<dbReference type="InterPro" id="IPR011701">
    <property type="entry name" value="MFS"/>
</dbReference>
<dbReference type="RefSeq" id="WP_170166776.1">
    <property type="nucleotide sequence ID" value="NZ_QLTT01000014.1"/>
</dbReference>
<feature type="transmembrane region" description="Helical" evidence="6">
    <location>
        <begin position="55"/>
        <end position="74"/>
    </location>
</feature>
<feature type="transmembrane region" description="Helical" evidence="6">
    <location>
        <begin position="234"/>
        <end position="254"/>
    </location>
</feature>
<dbReference type="PANTHER" id="PTHR42718:SF9">
    <property type="entry name" value="MAJOR FACILITATOR SUPERFAMILY MULTIDRUG TRANSPORTER MFSC"/>
    <property type="match status" value="1"/>
</dbReference>
<accession>A0ABX9DY20</accession>
<name>A0ABX9DY20_9PSEU</name>
<evidence type="ECO:0000313" key="8">
    <source>
        <dbReference type="EMBL" id="RAS59448.1"/>
    </source>
</evidence>
<feature type="transmembrane region" description="Helical" evidence="6">
    <location>
        <begin position="338"/>
        <end position="356"/>
    </location>
</feature>
<evidence type="ECO:0000256" key="4">
    <source>
        <dbReference type="ARBA" id="ARBA00022989"/>
    </source>
</evidence>
<feature type="transmembrane region" description="Helical" evidence="6">
    <location>
        <begin position="173"/>
        <end position="195"/>
    </location>
</feature>
<evidence type="ECO:0000256" key="6">
    <source>
        <dbReference type="SAM" id="Phobius"/>
    </source>
</evidence>
<evidence type="ECO:0000313" key="9">
    <source>
        <dbReference type="Proteomes" id="UP000248714"/>
    </source>
</evidence>
<feature type="transmembrane region" description="Helical" evidence="6">
    <location>
        <begin position="362"/>
        <end position="379"/>
    </location>
</feature>
<feature type="transmembrane region" description="Helical" evidence="6">
    <location>
        <begin position="275"/>
        <end position="297"/>
    </location>
</feature>
<dbReference type="PRINTS" id="PR00173">
    <property type="entry name" value="EDTRNSPORT"/>
</dbReference>
<gene>
    <name evidence="8" type="ORF">C8D87_11460</name>
</gene>
<feature type="transmembrane region" description="Helical" evidence="6">
    <location>
        <begin position="86"/>
        <end position="105"/>
    </location>
</feature>
<dbReference type="Proteomes" id="UP000248714">
    <property type="component" value="Unassembled WGS sequence"/>
</dbReference>
<sequence>MTIHAAAGTSAPPKPTTARYAPVLPLLALTACTALGGLSSSSITAAVPVLSDDMASPWLVPSYFLGAGLTAVTGGRIADLLGPRRVAAAGLAIIMLTCVAAAAATTGTALAATRLVLGAATAALFPAAVVLVRRLRPSGPAQVAGLAAISLATEVAFAAGPSLGSVLVGLGGWQMVVLAPIPLAALAGILIVTVLPPDPAPVRRRSLLRRLDPLGLVLLGAVAGAILASLQDPGAHGLIIGLAAAVAASVLVTWERRARYALFPPSVMTRRLSAVYLRTGAYYGGLYALTLIIPVWLVGERELTAGQAAGVMAGLPVTTVLCCLATPALIARHGLRPPLVTGAAALAAAAAILATAGEQTPLLVLAAAVALCGVPAGLVNIAQQTALLRAAPASATGACSGLYGVVQLVTGSVVALIQALGTAAVVALACCAALMVLTVADRSLRTEPGPTS</sequence>
<feature type="transmembrane region" description="Helical" evidence="6">
    <location>
        <begin position="111"/>
        <end position="132"/>
    </location>
</feature>
<keyword evidence="4 6" id="KW-1133">Transmembrane helix</keyword>
<feature type="transmembrane region" description="Helical" evidence="6">
    <location>
        <begin position="386"/>
        <end position="406"/>
    </location>
</feature>
<keyword evidence="5 6" id="KW-0472">Membrane</keyword>
<evidence type="ECO:0000259" key="7">
    <source>
        <dbReference type="PROSITE" id="PS50850"/>
    </source>
</evidence>
<keyword evidence="3 6" id="KW-0812">Transmembrane</keyword>
<feature type="transmembrane region" description="Helical" evidence="6">
    <location>
        <begin position="144"/>
        <end position="167"/>
    </location>
</feature>
<dbReference type="InterPro" id="IPR036259">
    <property type="entry name" value="MFS_trans_sf"/>
</dbReference>
<dbReference type="PANTHER" id="PTHR42718">
    <property type="entry name" value="MAJOR FACILITATOR SUPERFAMILY MULTIDRUG TRANSPORTER MFSC"/>
    <property type="match status" value="1"/>
</dbReference>
<dbReference type="PROSITE" id="PS50850">
    <property type="entry name" value="MFS"/>
    <property type="match status" value="1"/>
</dbReference>
<keyword evidence="9" id="KW-1185">Reference proteome</keyword>
<reference evidence="8 9" key="1">
    <citation type="submission" date="2018-06" db="EMBL/GenBank/DDBJ databases">
        <title>Genomic Encyclopedia of Type Strains, Phase IV (KMG-IV): sequencing the most valuable type-strain genomes for metagenomic binning, comparative biology and taxonomic classification.</title>
        <authorList>
            <person name="Goeker M."/>
        </authorList>
    </citation>
    <scope>NUCLEOTIDE SEQUENCE [LARGE SCALE GENOMIC DNA]</scope>
    <source>
        <strain evidence="8 9">DSM 45479</strain>
    </source>
</reference>
<dbReference type="EMBL" id="QLTT01000014">
    <property type="protein sequence ID" value="RAS59448.1"/>
    <property type="molecule type" value="Genomic_DNA"/>
</dbReference>
<dbReference type="Gene3D" id="1.20.1250.20">
    <property type="entry name" value="MFS general substrate transporter like domains"/>
    <property type="match status" value="1"/>
</dbReference>
<dbReference type="Pfam" id="PF07690">
    <property type="entry name" value="MFS_1"/>
    <property type="match status" value="1"/>
</dbReference>
<dbReference type="SUPFAM" id="SSF103473">
    <property type="entry name" value="MFS general substrate transporter"/>
    <property type="match status" value="1"/>
</dbReference>
<proteinExistence type="predicted"/>
<keyword evidence="2" id="KW-0813">Transport</keyword>
<comment type="caution">
    <text evidence="8">The sequence shown here is derived from an EMBL/GenBank/DDBJ whole genome shotgun (WGS) entry which is preliminary data.</text>
</comment>
<feature type="transmembrane region" description="Helical" evidence="6">
    <location>
        <begin position="207"/>
        <end position="228"/>
    </location>
</feature>
<protein>
    <submittedName>
        <fullName evidence="8">MFS transporter</fullName>
    </submittedName>
</protein>
<evidence type="ECO:0000256" key="1">
    <source>
        <dbReference type="ARBA" id="ARBA00004651"/>
    </source>
</evidence>
<feature type="transmembrane region" description="Helical" evidence="6">
    <location>
        <begin position="412"/>
        <end position="437"/>
    </location>
</feature>
<feature type="transmembrane region" description="Helical" evidence="6">
    <location>
        <begin position="309"/>
        <end position="331"/>
    </location>
</feature>
<comment type="subcellular location">
    <subcellularLocation>
        <location evidence="1">Cell membrane</location>
        <topology evidence="1">Multi-pass membrane protein</topology>
    </subcellularLocation>
</comment>
<organism evidence="8 9">
    <name type="scientific">Lentzea atacamensis</name>
    <dbReference type="NCBI Taxonomy" id="531938"/>
    <lineage>
        <taxon>Bacteria</taxon>
        <taxon>Bacillati</taxon>
        <taxon>Actinomycetota</taxon>
        <taxon>Actinomycetes</taxon>
        <taxon>Pseudonocardiales</taxon>
        <taxon>Pseudonocardiaceae</taxon>
        <taxon>Lentzea</taxon>
    </lineage>
</organism>
<evidence type="ECO:0000256" key="2">
    <source>
        <dbReference type="ARBA" id="ARBA00022448"/>
    </source>
</evidence>
<evidence type="ECO:0000256" key="3">
    <source>
        <dbReference type="ARBA" id="ARBA00022692"/>
    </source>
</evidence>
<dbReference type="Gene3D" id="1.20.1720.10">
    <property type="entry name" value="Multidrug resistance protein D"/>
    <property type="match status" value="1"/>
</dbReference>
<dbReference type="InterPro" id="IPR020846">
    <property type="entry name" value="MFS_dom"/>
</dbReference>
<feature type="domain" description="Major facilitator superfamily (MFS) profile" evidence="7">
    <location>
        <begin position="1"/>
        <end position="447"/>
    </location>
</feature>